<dbReference type="GO" id="GO:0001514">
    <property type="term" value="P:selenocysteine incorporation"/>
    <property type="evidence" value="ECO:0007669"/>
    <property type="project" value="InterPro"/>
</dbReference>
<proteinExistence type="predicted"/>
<dbReference type="OrthoDB" id="9803139at2"/>
<dbReference type="PRINTS" id="PR00315">
    <property type="entry name" value="ELONGATNFCT"/>
</dbReference>
<dbReference type="InterPro" id="IPR005225">
    <property type="entry name" value="Small_GTP-bd"/>
</dbReference>
<dbReference type="InterPro" id="IPR009001">
    <property type="entry name" value="Transl_elong_EF1A/Init_IF2_C"/>
</dbReference>
<evidence type="ECO:0000256" key="4">
    <source>
        <dbReference type="ARBA" id="ARBA00022917"/>
    </source>
</evidence>
<dbReference type="InterPro" id="IPR015191">
    <property type="entry name" value="SelB_WHD4"/>
</dbReference>
<dbReference type="GO" id="GO:0003924">
    <property type="term" value="F:GTPase activity"/>
    <property type="evidence" value="ECO:0007669"/>
    <property type="project" value="InterPro"/>
</dbReference>
<protein>
    <submittedName>
        <fullName evidence="8">Selenocysteine-specific elongation factor</fullName>
    </submittedName>
</protein>
<feature type="region of interest" description="Disordered" evidence="6">
    <location>
        <begin position="316"/>
        <end position="338"/>
    </location>
</feature>
<comment type="subcellular location">
    <subcellularLocation>
        <location evidence="1">Cytoplasm</location>
    </subcellularLocation>
</comment>
<dbReference type="Gene3D" id="3.40.50.300">
    <property type="entry name" value="P-loop containing nucleotide triphosphate hydrolases"/>
    <property type="match status" value="1"/>
</dbReference>
<feature type="domain" description="Tr-type G" evidence="7">
    <location>
        <begin position="5"/>
        <end position="184"/>
    </location>
</feature>
<evidence type="ECO:0000256" key="2">
    <source>
        <dbReference type="ARBA" id="ARBA00022490"/>
    </source>
</evidence>
<dbReference type="Gene3D" id="2.40.30.10">
    <property type="entry name" value="Translation factors"/>
    <property type="match status" value="1"/>
</dbReference>
<dbReference type="GO" id="GO:0005737">
    <property type="term" value="C:cytoplasm"/>
    <property type="evidence" value="ECO:0007669"/>
    <property type="project" value="UniProtKB-SubCell"/>
</dbReference>
<dbReference type="NCBIfam" id="TIGR00475">
    <property type="entry name" value="selB"/>
    <property type="match status" value="1"/>
</dbReference>
<organism evidence="8 9">
    <name type="scientific">Nannocystis exedens</name>
    <dbReference type="NCBI Taxonomy" id="54"/>
    <lineage>
        <taxon>Bacteria</taxon>
        <taxon>Pseudomonadati</taxon>
        <taxon>Myxococcota</taxon>
        <taxon>Polyangia</taxon>
        <taxon>Nannocystales</taxon>
        <taxon>Nannocystaceae</taxon>
        <taxon>Nannocystis</taxon>
    </lineage>
</organism>
<gene>
    <name evidence="8" type="ORF">SAMN02745121_02953</name>
</gene>
<dbReference type="InterPro" id="IPR057335">
    <property type="entry name" value="Beta-barrel_SelB"/>
</dbReference>
<dbReference type="NCBIfam" id="TIGR00231">
    <property type="entry name" value="small_GTP"/>
    <property type="match status" value="1"/>
</dbReference>
<dbReference type="SUPFAM" id="SSF46785">
    <property type="entry name" value="Winged helix' DNA-binding domain"/>
    <property type="match status" value="2"/>
</dbReference>
<dbReference type="Proteomes" id="UP000199400">
    <property type="component" value="Unassembled WGS sequence"/>
</dbReference>
<dbReference type="PROSITE" id="PS51722">
    <property type="entry name" value="G_TR_2"/>
    <property type="match status" value="1"/>
</dbReference>
<dbReference type="SUPFAM" id="SSF50447">
    <property type="entry name" value="Translation proteins"/>
    <property type="match status" value="1"/>
</dbReference>
<sequence length="663" mass="68996">MAKPVRDLVLGTAGHIDHGKTALVRALTGVDTDRLPEEKRRGITIDLGFAAWQLGPGLVASIVDVPGHEAFVRTMVAGAGGVDAVLLVVSAEEGVMPQTREHLLVCRLLGITHGVVALSKIDRLQGDAEALALAEADVRAALEELAPGLARATIVPCSAHTGAGVPELAAAVRRVAAALPARPSRDRPILPIDRCFVLKGHGTVVTGTLLSGQLEIAADPYFTLVPGGEQRPARELRARALHVRGAAATRVPAGARTAVNLGGVAVAELARGDVLTRGHRVVAAGAVHLLLEHLPHDPRTWRSGTSVQVCAGTAHTTGRLDPLGPLTGDEDAPKTMSVPPGTTALVRLRLDAPLPAWHGQRVVLRSHGGDLIHGHTCGGGVVVDPAPRPGRGQRSRWLRVARALAGADLRGRLAALLADAGALAISREELELRAGAPDLDAVLSDMVQSADAVRLGDSRHVAAAVLPELAAAAVAVAVRFQAAHPDRPGLSRAALLGGLPGRVAPDVAAAALDHALARGLLELRGDVLVRGGTEPTPGLSPIGHKVLDLYVRAGVAPPTLKEVQAGANLSERQALDALTALQKAGALVRVSADLSLAREHHATLVDKVRSHLRESPQIDVQVLKALTGLSRKFVVPFLEHLDRLGITRRQGEVRVAGPKLHGA</sequence>
<keyword evidence="2" id="KW-0963">Cytoplasm</keyword>
<dbReference type="EMBL" id="FOMX01000008">
    <property type="protein sequence ID" value="SFE08444.1"/>
    <property type="molecule type" value="Genomic_DNA"/>
</dbReference>
<keyword evidence="9" id="KW-1185">Reference proteome</keyword>
<dbReference type="PANTHER" id="PTHR43721">
    <property type="entry name" value="ELONGATION FACTOR TU-RELATED"/>
    <property type="match status" value="1"/>
</dbReference>
<reference evidence="9" key="1">
    <citation type="submission" date="2016-10" db="EMBL/GenBank/DDBJ databases">
        <authorList>
            <person name="Varghese N."/>
            <person name="Submissions S."/>
        </authorList>
    </citation>
    <scope>NUCLEOTIDE SEQUENCE [LARGE SCALE GENOMIC DNA]</scope>
    <source>
        <strain evidence="9">ATCC 25963</strain>
    </source>
</reference>
<evidence type="ECO:0000256" key="3">
    <source>
        <dbReference type="ARBA" id="ARBA00022741"/>
    </source>
</evidence>
<dbReference type="AlphaFoldDB" id="A0A1I1XM04"/>
<dbReference type="STRING" id="54.SAMN02745121_02953"/>
<dbReference type="Pfam" id="PF09106">
    <property type="entry name" value="WHD_2nd_SelB"/>
    <property type="match status" value="1"/>
</dbReference>
<dbReference type="InterPro" id="IPR004535">
    <property type="entry name" value="Transl_elong_SelB"/>
</dbReference>
<name>A0A1I1XM04_9BACT</name>
<evidence type="ECO:0000256" key="6">
    <source>
        <dbReference type="SAM" id="MobiDB-lite"/>
    </source>
</evidence>
<dbReference type="GO" id="GO:0003723">
    <property type="term" value="F:RNA binding"/>
    <property type="evidence" value="ECO:0007669"/>
    <property type="project" value="InterPro"/>
</dbReference>
<dbReference type="Gene3D" id="1.10.10.2770">
    <property type="match status" value="1"/>
</dbReference>
<dbReference type="Pfam" id="PF25461">
    <property type="entry name" value="Beta-barrel_SelB"/>
    <property type="match status" value="1"/>
</dbReference>
<dbReference type="CDD" id="cd04171">
    <property type="entry name" value="SelB"/>
    <property type="match status" value="1"/>
</dbReference>
<dbReference type="Pfam" id="PF00009">
    <property type="entry name" value="GTP_EFTU"/>
    <property type="match status" value="1"/>
</dbReference>
<dbReference type="Pfam" id="PF09107">
    <property type="entry name" value="WHD_3rd_SelB"/>
    <property type="match status" value="1"/>
</dbReference>
<evidence type="ECO:0000313" key="8">
    <source>
        <dbReference type="EMBL" id="SFE08444.1"/>
    </source>
</evidence>
<evidence type="ECO:0000259" key="7">
    <source>
        <dbReference type="PROSITE" id="PS51722"/>
    </source>
</evidence>
<dbReference type="GO" id="GO:0005525">
    <property type="term" value="F:GTP binding"/>
    <property type="evidence" value="ECO:0007669"/>
    <property type="project" value="UniProtKB-KW"/>
</dbReference>
<evidence type="ECO:0000313" key="9">
    <source>
        <dbReference type="Proteomes" id="UP000199400"/>
    </source>
</evidence>
<dbReference type="Gene3D" id="1.10.10.10">
    <property type="entry name" value="Winged helix-like DNA-binding domain superfamily/Winged helix DNA-binding domain"/>
    <property type="match status" value="1"/>
</dbReference>
<keyword evidence="3" id="KW-0547">Nucleotide-binding</keyword>
<accession>A0A1I1XM04</accession>
<dbReference type="InterPro" id="IPR036388">
    <property type="entry name" value="WH-like_DNA-bd_sf"/>
</dbReference>
<dbReference type="InterPro" id="IPR036390">
    <property type="entry name" value="WH_DNA-bd_sf"/>
</dbReference>
<keyword evidence="8" id="KW-0251">Elongation factor</keyword>
<dbReference type="SUPFAM" id="SSF52540">
    <property type="entry name" value="P-loop containing nucleoside triphosphate hydrolases"/>
    <property type="match status" value="1"/>
</dbReference>
<dbReference type="InterPro" id="IPR009000">
    <property type="entry name" value="Transl_B-barrel_sf"/>
</dbReference>
<dbReference type="InterPro" id="IPR000795">
    <property type="entry name" value="T_Tr_GTP-bd_dom"/>
</dbReference>
<dbReference type="InterPro" id="IPR015190">
    <property type="entry name" value="Elong_fac_SelB-wing-hlx_typ-2"/>
</dbReference>
<keyword evidence="5" id="KW-0342">GTP-binding</keyword>
<dbReference type="SUPFAM" id="SSF50465">
    <property type="entry name" value="EF-Tu/eEF-1alpha/eIF2-gamma C-terminal domain"/>
    <property type="match status" value="1"/>
</dbReference>
<dbReference type="PANTHER" id="PTHR43721:SF22">
    <property type="entry name" value="ELONGATION FACTOR TU, MITOCHONDRIAL"/>
    <property type="match status" value="1"/>
</dbReference>
<evidence type="ECO:0000256" key="1">
    <source>
        <dbReference type="ARBA" id="ARBA00004496"/>
    </source>
</evidence>
<keyword evidence="4" id="KW-0648">Protein biosynthesis</keyword>
<dbReference type="InterPro" id="IPR050055">
    <property type="entry name" value="EF-Tu_GTPase"/>
</dbReference>
<evidence type="ECO:0000256" key="5">
    <source>
        <dbReference type="ARBA" id="ARBA00023134"/>
    </source>
</evidence>
<dbReference type="RefSeq" id="WP_096331196.1">
    <property type="nucleotide sequence ID" value="NZ_FOMX01000008.1"/>
</dbReference>
<dbReference type="InterPro" id="IPR027417">
    <property type="entry name" value="P-loop_NTPase"/>
</dbReference>
<dbReference type="GO" id="GO:0003746">
    <property type="term" value="F:translation elongation factor activity"/>
    <property type="evidence" value="ECO:0007669"/>
    <property type="project" value="UniProtKB-KW"/>
</dbReference>